<accession>A0A9D9DA44</accession>
<reference evidence="3" key="2">
    <citation type="journal article" date="2021" name="PeerJ">
        <title>Extensive microbial diversity within the chicken gut microbiome revealed by metagenomics and culture.</title>
        <authorList>
            <person name="Gilroy R."/>
            <person name="Ravi A."/>
            <person name="Getino M."/>
            <person name="Pursley I."/>
            <person name="Horton D.L."/>
            <person name="Alikhan N.F."/>
            <person name="Baker D."/>
            <person name="Gharbi K."/>
            <person name="Hall N."/>
            <person name="Watson M."/>
            <person name="Adriaenssens E.M."/>
            <person name="Foster-Nyarko E."/>
            <person name="Jarju S."/>
            <person name="Secka A."/>
            <person name="Antonio M."/>
            <person name="Oren A."/>
            <person name="Chaudhuri R.R."/>
            <person name="La Ragione R."/>
            <person name="Hildebrand F."/>
            <person name="Pallen M.J."/>
        </authorList>
    </citation>
    <scope>NUCLEOTIDE SEQUENCE</scope>
    <source>
        <strain evidence="3">17213</strain>
    </source>
</reference>
<evidence type="ECO:0000313" key="3">
    <source>
        <dbReference type="EMBL" id="MBO8415187.1"/>
    </source>
</evidence>
<name>A0A9D9DA44_9GAMM</name>
<dbReference type="SUPFAM" id="SSF55781">
    <property type="entry name" value="GAF domain-like"/>
    <property type="match status" value="1"/>
</dbReference>
<dbReference type="InterPro" id="IPR001633">
    <property type="entry name" value="EAL_dom"/>
</dbReference>
<dbReference type="CDD" id="cd01948">
    <property type="entry name" value="EAL"/>
    <property type="match status" value="1"/>
</dbReference>
<dbReference type="PROSITE" id="PS50883">
    <property type="entry name" value="EAL"/>
    <property type="match status" value="1"/>
</dbReference>
<dbReference type="Gene3D" id="3.30.70.270">
    <property type="match status" value="1"/>
</dbReference>
<dbReference type="SMART" id="SM00267">
    <property type="entry name" value="GGDEF"/>
    <property type="match status" value="1"/>
</dbReference>
<organism evidence="3 4">
    <name type="scientific">Candidatus Avisuccinivibrio stercorigallinarum</name>
    <dbReference type="NCBI Taxonomy" id="2840704"/>
    <lineage>
        <taxon>Bacteria</taxon>
        <taxon>Pseudomonadati</taxon>
        <taxon>Pseudomonadota</taxon>
        <taxon>Gammaproteobacteria</taxon>
        <taxon>Aeromonadales</taxon>
        <taxon>Succinivibrionaceae</taxon>
        <taxon>Succinivibrionaceae incertae sedis</taxon>
        <taxon>Candidatus Avisuccinivibrio</taxon>
    </lineage>
</organism>
<feature type="domain" description="GGDEF" evidence="2">
    <location>
        <begin position="306"/>
        <end position="430"/>
    </location>
</feature>
<evidence type="ECO:0000313" key="4">
    <source>
        <dbReference type="Proteomes" id="UP000823631"/>
    </source>
</evidence>
<dbReference type="Pfam" id="PF00563">
    <property type="entry name" value="EAL"/>
    <property type="match status" value="1"/>
</dbReference>
<dbReference type="PROSITE" id="PS50887">
    <property type="entry name" value="GGDEF"/>
    <property type="match status" value="1"/>
</dbReference>
<dbReference type="EMBL" id="JADINH010000038">
    <property type="protein sequence ID" value="MBO8415187.1"/>
    <property type="molecule type" value="Genomic_DNA"/>
</dbReference>
<evidence type="ECO:0000259" key="1">
    <source>
        <dbReference type="PROSITE" id="PS50883"/>
    </source>
</evidence>
<dbReference type="SUPFAM" id="SSF141868">
    <property type="entry name" value="EAL domain-like"/>
    <property type="match status" value="1"/>
</dbReference>
<gene>
    <name evidence="3" type="ORF">IAB19_02265</name>
</gene>
<sequence length="695" mass="78689">MNLKFLDGLSELAYVADRDTYEVLYVNEALRKRFNITLPCKEKCYKAFQGLDAPCPFCNNKDLELGHYITWEHANKVVASDFIIKDTLIEVDGKQVRLEICFEKPKNEQSYGLLPIINATGELLNCSYERFRQVIFRIVAALCERYGAQTCFLSDDIVDNQFAATHIYRYDKGCSSLFPMALTGSLMQDVEGFADRDHLYIQDKHELDALMPCLSREIEAGHFTSMYLLPLKSNRSEIGFLGFLNPQKPQLFDEDLRNLSSICVFIASAAIRLTRDQSLHPRDEEDPALVFSRQKLNVDLKLFEHLPMGCIVADINGLKEINDRQGHDKGDHIIALCLQVLREMLPNDRIYRIGDDEYTVLTLNCSKQDFRNKLFSVKKALSGPHGFSAAVGGQYDETGSDPTGLMVQAESRMHHDKAVYYRNSASIESRVHDKTYLQYLTRPTTIRDLINAGAFYTVMQPIYSVAKSSYSSAEALSRLRLDETEVSPGIFIPLLESVNLSYLIDLFNFERCCQQLQLWKDKGLNLLPLSVNFSRQTMLMSGLCQRISEMAGRYAIPPQLLCIEITESAAAYDRQLLIRQAAELAEAGFPLAVDDFGVDYANLITIADLPMSIVKFDRRMITPLQHNAKMRFIIQKFNDMCRELKVETIAEGVEDKGQAALAAKLGFSSVQGFYYSRPLTLDKFEELLTPAALAG</sequence>
<dbReference type="SMART" id="SM00052">
    <property type="entry name" value="EAL"/>
    <property type="match status" value="1"/>
</dbReference>
<dbReference type="InterPro" id="IPR043128">
    <property type="entry name" value="Rev_trsase/Diguanyl_cyclase"/>
</dbReference>
<dbReference type="GO" id="GO:0071111">
    <property type="term" value="F:cyclic-guanylate-specific phosphodiesterase activity"/>
    <property type="evidence" value="ECO:0007669"/>
    <property type="project" value="InterPro"/>
</dbReference>
<dbReference type="Pfam" id="PF00990">
    <property type="entry name" value="GGDEF"/>
    <property type="match status" value="1"/>
</dbReference>
<dbReference type="InterPro" id="IPR050706">
    <property type="entry name" value="Cyclic-di-GMP_PDE-like"/>
</dbReference>
<dbReference type="InterPro" id="IPR000160">
    <property type="entry name" value="GGDEF_dom"/>
</dbReference>
<reference evidence="3" key="1">
    <citation type="submission" date="2020-10" db="EMBL/GenBank/DDBJ databases">
        <authorList>
            <person name="Gilroy R."/>
        </authorList>
    </citation>
    <scope>NUCLEOTIDE SEQUENCE</scope>
    <source>
        <strain evidence="3">17213</strain>
    </source>
</reference>
<evidence type="ECO:0000259" key="2">
    <source>
        <dbReference type="PROSITE" id="PS50887"/>
    </source>
</evidence>
<dbReference type="SUPFAM" id="SSF55073">
    <property type="entry name" value="Nucleotide cyclase"/>
    <property type="match status" value="1"/>
</dbReference>
<comment type="caution">
    <text evidence="3">The sequence shown here is derived from an EMBL/GenBank/DDBJ whole genome shotgun (WGS) entry which is preliminary data.</text>
</comment>
<dbReference type="AlphaFoldDB" id="A0A9D9DA44"/>
<dbReference type="PANTHER" id="PTHR33121:SF71">
    <property type="entry name" value="OXYGEN SENSOR PROTEIN DOSP"/>
    <property type="match status" value="1"/>
</dbReference>
<feature type="domain" description="EAL" evidence="1">
    <location>
        <begin position="439"/>
        <end position="692"/>
    </location>
</feature>
<proteinExistence type="predicted"/>
<protein>
    <submittedName>
        <fullName evidence="3">EAL domain-containing protein</fullName>
    </submittedName>
</protein>
<dbReference type="InterPro" id="IPR035919">
    <property type="entry name" value="EAL_sf"/>
</dbReference>
<dbReference type="Gene3D" id="3.20.20.450">
    <property type="entry name" value="EAL domain"/>
    <property type="match status" value="1"/>
</dbReference>
<dbReference type="PANTHER" id="PTHR33121">
    <property type="entry name" value="CYCLIC DI-GMP PHOSPHODIESTERASE PDEF"/>
    <property type="match status" value="1"/>
</dbReference>
<dbReference type="Proteomes" id="UP000823631">
    <property type="component" value="Unassembled WGS sequence"/>
</dbReference>
<dbReference type="InterPro" id="IPR029787">
    <property type="entry name" value="Nucleotide_cyclase"/>
</dbReference>